<keyword evidence="6" id="KW-1185">Reference proteome</keyword>
<dbReference type="AlphaFoldDB" id="A0A0P5EIQ6"/>
<dbReference type="PANTHER" id="PTHR16055:SF2">
    <property type="entry name" value="INTEGRATOR COMPLEX SUBUNIT 10"/>
    <property type="match status" value="1"/>
</dbReference>
<reference evidence="5 6" key="1">
    <citation type="submission" date="2016-03" db="EMBL/GenBank/DDBJ databases">
        <title>EvidentialGene: Evidence-directed Construction of Genes on Genomes.</title>
        <authorList>
            <person name="Gilbert D.G."/>
            <person name="Choi J.-H."/>
            <person name="Mockaitis K."/>
            <person name="Colbourne J."/>
            <person name="Pfrender M."/>
        </authorList>
    </citation>
    <scope>NUCLEOTIDE SEQUENCE [LARGE SCALE GENOMIC DNA]</scope>
    <source>
        <strain evidence="5 6">Xinb3</strain>
        <tissue evidence="5">Complete organism</tissue>
    </source>
</reference>
<dbReference type="PANTHER" id="PTHR16055">
    <property type="entry name" value="INTEGRATOR COMPLEX SUBUNIT 10"/>
    <property type="match status" value="1"/>
</dbReference>
<evidence type="ECO:0000256" key="2">
    <source>
        <dbReference type="ARBA" id="ARBA00010391"/>
    </source>
</evidence>
<comment type="caution">
    <text evidence="5">The sequence shown here is derived from an EMBL/GenBank/DDBJ whole genome shotgun (WGS) entry which is preliminary data.</text>
</comment>
<protein>
    <recommendedName>
        <fullName evidence="3">Integrator complex subunit 10</fullName>
    </recommendedName>
</protein>
<evidence type="ECO:0000256" key="4">
    <source>
        <dbReference type="ARBA" id="ARBA00023242"/>
    </source>
</evidence>
<dbReference type="Proteomes" id="UP000076858">
    <property type="component" value="Unassembled WGS sequence"/>
</dbReference>
<keyword evidence="4" id="KW-0539">Nucleus</keyword>
<proteinExistence type="inferred from homology"/>
<comment type="similarity">
    <text evidence="2">Belongs to the Integrator subunit 10 family.</text>
</comment>
<dbReference type="EMBL" id="LRGB01002378">
    <property type="protein sequence ID" value="KZS08021.1"/>
    <property type="molecule type" value="Genomic_DNA"/>
</dbReference>
<comment type="subcellular location">
    <subcellularLocation>
        <location evidence="1">Nucleus</location>
    </subcellularLocation>
</comment>
<name>A0A0P5EIQ6_9CRUS</name>
<organism evidence="5 6">
    <name type="scientific">Daphnia magna</name>
    <dbReference type="NCBI Taxonomy" id="35525"/>
    <lineage>
        <taxon>Eukaryota</taxon>
        <taxon>Metazoa</taxon>
        <taxon>Ecdysozoa</taxon>
        <taxon>Arthropoda</taxon>
        <taxon>Crustacea</taxon>
        <taxon>Branchiopoda</taxon>
        <taxon>Diplostraca</taxon>
        <taxon>Cladocera</taxon>
        <taxon>Anomopoda</taxon>
        <taxon>Daphniidae</taxon>
        <taxon>Daphnia</taxon>
    </lineage>
</organism>
<sequence length="671" mass="76478">MRTGIIDEMQENQLSDEEYVIYRTKNSHKHDLATAKAWMITAKTLFPRNFAVQLEAYTTQKSANNPKEAARYFSSLFFDFPNEAELWEEVQQITCALQKANGNIISQFHCDMFSHMLTEVQHQLLLAMAERAEDTLEHCRLMLVLLSMLPQFVDTHGKKLADTLLTSEKHSTYQTPVNCFRKLLVVDLLPTLLSSRTIDVPQKQLYRLILKSVDFYVSWFASGSTLIQGVEESELKAEEAWTNLFKIMFAMGRKLGWELSSMFSINNRELMCQNLWSFYHSTPLGGEDSPNFRQLIYCTTVVLVESLYEYVRKINPLSFQIPNQGNKVDYTPLLLVPAILLSRDNDQEPVLKRRKDDSSSSYSTLNVTVTKGCHVPTATTLLSSFLTAVSCWELLQQTEELRSEFAKICSHLHTETWLWLPSFVADVLLYQGLYSEALTKLQSLSSTLLNPQSLLLKSAGISFCLRNHFAATEKILHVIADLSAESSDPSGHLTIIPCSSSPHGKPPLHFMALNHTEIVQYSVSILVACFRDQAFRNGNCDFAIGHLIVLLQYDWPNNASLLEESLEKIRRQGQFAYKLFSSYVIQVDILEEIAFLVTDQGGAINMDIFPPSATQLATQRRMTTRRGDLGAREDFRAAMKRQMSRSQENIHNLIVQFMIREREAILQAMKI</sequence>
<gene>
    <name evidence="5" type="ORF">APZ42_028146</name>
</gene>
<evidence type="ECO:0000256" key="1">
    <source>
        <dbReference type="ARBA" id="ARBA00004123"/>
    </source>
</evidence>
<dbReference type="GO" id="GO:0032039">
    <property type="term" value="C:integrator complex"/>
    <property type="evidence" value="ECO:0007669"/>
    <property type="project" value="InterPro"/>
</dbReference>
<dbReference type="PRINTS" id="PR02106">
    <property type="entry name" value="INTSUBUNIT10"/>
</dbReference>
<evidence type="ECO:0000313" key="5">
    <source>
        <dbReference type="EMBL" id="KZS08021.1"/>
    </source>
</evidence>
<dbReference type="Pfam" id="PF21045">
    <property type="entry name" value="INT10"/>
    <property type="match status" value="2"/>
</dbReference>
<evidence type="ECO:0000313" key="6">
    <source>
        <dbReference type="Proteomes" id="UP000076858"/>
    </source>
</evidence>
<dbReference type="STRING" id="35525.A0A0P5EIQ6"/>
<dbReference type="InterPro" id="IPR026164">
    <property type="entry name" value="Int_cplx_su10"/>
</dbReference>
<accession>A0A0P5EIQ6</accession>
<dbReference type="OrthoDB" id="18145at2759"/>
<dbReference type="GO" id="GO:0016180">
    <property type="term" value="P:snRNA processing"/>
    <property type="evidence" value="ECO:0007669"/>
    <property type="project" value="InterPro"/>
</dbReference>
<evidence type="ECO:0000256" key="3">
    <source>
        <dbReference type="ARBA" id="ARBA00016811"/>
    </source>
</evidence>